<dbReference type="InterPro" id="IPR021949">
    <property type="entry name" value="DUF3566_TM"/>
</dbReference>
<keyword evidence="2" id="KW-0812">Transmembrane</keyword>
<feature type="region of interest" description="Disordered" evidence="1">
    <location>
        <begin position="67"/>
        <end position="94"/>
    </location>
</feature>
<keyword evidence="2" id="KW-0472">Membrane</keyword>
<feature type="domain" description="DUF3566" evidence="3">
    <location>
        <begin position="96"/>
        <end position="213"/>
    </location>
</feature>
<evidence type="ECO:0000259" key="3">
    <source>
        <dbReference type="Pfam" id="PF12089"/>
    </source>
</evidence>
<feature type="transmembrane region" description="Helical" evidence="2">
    <location>
        <begin position="171"/>
        <end position="189"/>
    </location>
</feature>
<dbReference type="Pfam" id="PF12089">
    <property type="entry name" value="DUF3566"/>
    <property type="match status" value="1"/>
</dbReference>
<evidence type="ECO:0000313" key="5">
    <source>
        <dbReference type="Proteomes" id="UP001597391"/>
    </source>
</evidence>
<gene>
    <name evidence="4" type="ORF">ACFSYH_08505</name>
</gene>
<proteinExistence type="predicted"/>
<dbReference type="Proteomes" id="UP001597391">
    <property type="component" value="Unassembled WGS sequence"/>
</dbReference>
<feature type="compositionally biased region" description="Polar residues" evidence="1">
    <location>
        <begin position="67"/>
        <end position="84"/>
    </location>
</feature>
<dbReference type="EMBL" id="JBHUOP010000003">
    <property type="protein sequence ID" value="MFD2840608.1"/>
    <property type="molecule type" value="Genomic_DNA"/>
</dbReference>
<dbReference type="RefSeq" id="WP_377466481.1">
    <property type="nucleotide sequence ID" value="NZ_JBHUOP010000003.1"/>
</dbReference>
<keyword evidence="2" id="KW-1133">Transmembrane helix</keyword>
<reference evidence="5" key="1">
    <citation type="journal article" date="2019" name="Int. J. Syst. Evol. Microbiol.">
        <title>The Global Catalogue of Microorganisms (GCM) 10K type strain sequencing project: providing services to taxonomists for standard genome sequencing and annotation.</title>
        <authorList>
            <consortium name="The Broad Institute Genomics Platform"/>
            <consortium name="The Broad Institute Genome Sequencing Center for Infectious Disease"/>
            <person name="Wu L."/>
            <person name="Ma J."/>
        </authorList>
    </citation>
    <scope>NUCLEOTIDE SEQUENCE [LARGE SCALE GENOMIC DNA]</scope>
    <source>
        <strain evidence="5">KCTC 33576</strain>
    </source>
</reference>
<comment type="caution">
    <text evidence="4">The sequence shown here is derived from an EMBL/GenBank/DDBJ whole genome shotgun (WGS) entry which is preliminary data.</text>
</comment>
<name>A0ABW5XFU1_9MICO</name>
<feature type="transmembrane region" description="Helical" evidence="2">
    <location>
        <begin position="115"/>
        <end position="134"/>
    </location>
</feature>
<organism evidence="4 5">
    <name type="scientific">Populibacterium corticicola</name>
    <dbReference type="NCBI Taxonomy" id="1812826"/>
    <lineage>
        <taxon>Bacteria</taxon>
        <taxon>Bacillati</taxon>
        <taxon>Actinomycetota</taxon>
        <taxon>Actinomycetes</taxon>
        <taxon>Micrococcales</taxon>
        <taxon>Jonesiaceae</taxon>
        <taxon>Populibacterium</taxon>
    </lineage>
</organism>
<accession>A0ABW5XFU1</accession>
<feature type="region of interest" description="Disordered" evidence="1">
    <location>
        <begin position="1"/>
        <end position="46"/>
    </location>
</feature>
<feature type="compositionally biased region" description="Polar residues" evidence="1">
    <location>
        <begin position="1"/>
        <end position="17"/>
    </location>
</feature>
<protein>
    <submittedName>
        <fullName evidence="4">DUF3566 domain-containing protein</fullName>
    </submittedName>
</protein>
<sequence>MSAPKKTQSQGNKTNAPASVPPKPSSDGKPASFAPKPKNVTAPNAKDAVVVGTGAINTADVKLGASQSAQGKLMPESSQSATSPRESKAAPASVGPRRVRLAVTRVDPWSAMKMSFLLSIAAGIMLVVAAVVFWKVLDGLQVFTEIDAIIKEILGENTEVNVLQYVELSRVVSLATLIAIIDVVLLTALGTIGAFLYNVVAALVGGIHLTLTDD</sequence>
<evidence type="ECO:0000256" key="1">
    <source>
        <dbReference type="SAM" id="MobiDB-lite"/>
    </source>
</evidence>
<evidence type="ECO:0000256" key="2">
    <source>
        <dbReference type="SAM" id="Phobius"/>
    </source>
</evidence>
<keyword evidence="5" id="KW-1185">Reference proteome</keyword>
<evidence type="ECO:0000313" key="4">
    <source>
        <dbReference type="EMBL" id="MFD2840608.1"/>
    </source>
</evidence>